<proteinExistence type="predicted"/>
<dbReference type="InterPro" id="IPR025222">
    <property type="entry name" value="DUF3945"/>
</dbReference>
<feature type="region of interest" description="Disordered" evidence="1">
    <location>
        <begin position="119"/>
        <end position="150"/>
    </location>
</feature>
<accession>A0A174S9T3</accession>
<evidence type="ECO:0000313" key="4">
    <source>
        <dbReference type="EMBL" id="CUP92428.1"/>
    </source>
</evidence>
<evidence type="ECO:0000259" key="3">
    <source>
        <dbReference type="Pfam" id="PF13351"/>
    </source>
</evidence>
<sequence length="484" mass="54701">MDENQKKEEPEVLLVVAKTDDNQLKVVHKSSAKTGIMKSLLPSIENLENFMKIDKHSNMLETFFTNFMYQCKNPTDFRFYHLPAALLDKLDILRDMLKSPEENKDFLAQYEVKPEDYVKQEQQVEQAEQKPTEPEQKVATEPELPKEQPNSLENRIDWEQLARLSITKELLEQSGDLKALLSGNKSGLVTIDTQIEGIPISTQGRIYFQEGDNGKLDLKIDCCRREPALDLPLYGTLLSEEAQKNILANGNAGHPVNLALKEGETTACLVSLDKLTNNLVAIPVNDILIPREIKGITLTPEQHKQLSEGGKVLVEGMTSQWNTLFDGYIQYNAAKEKLDFTFDGLDRNRYKAQTQQQMVEHKIFIPKKLLGAELVPEQQKTLKEGGTIYVQGMKDKQGQPFNAYVKMNFDKAKPEFFKWNPDKARSAAKEVTPTAEHRTQVAVNNGATDEATKQVKEPLKANGQQPAQVQTAKEVKKKVKGHKI</sequence>
<dbReference type="EMBL" id="CZAO01000012">
    <property type="protein sequence ID" value="CUP92428.1"/>
    <property type="molecule type" value="Genomic_DNA"/>
</dbReference>
<reference evidence="4 5" key="1">
    <citation type="submission" date="2015-09" db="EMBL/GenBank/DDBJ databases">
        <authorList>
            <consortium name="Pathogen Informatics"/>
        </authorList>
    </citation>
    <scope>NUCLEOTIDE SEQUENCE [LARGE SCALE GENOMIC DNA]</scope>
    <source>
        <strain evidence="4 5">2789STDY5834898</strain>
    </source>
</reference>
<dbReference type="AlphaFoldDB" id="A0A174S9T3"/>
<feature type="compositionally biased region" description="Basic residues" evidence="1">
    <location>
        <begin position="475"/>
        <end position="484"/>
    </location>
</feature>
<protein>
    <submittedName>
        <fullName evidence="4">Copper amine oxidase domain-containing protein</fullName>
    </submittedName>
</protein>
<feature type="region of interest" description="Disordered" evidence="1">
    <location>
        <begin position="459"/>
        <end position="484"/>
    </location>
</feature>
<feature type="compositionally biased region" description="Polar residues" evidence="1">
    <location>
        <begin position="462"/>
        <end position="471"/>
    </location>
</feature>
<feature type="domain" description="DUF4099" evidence="3">
    <location>
        <begin position="153"/>
        <end position="231"/>
    </location>
</feature>
<name>A0A174S9T3_BACUN</name>
<dbReference type="Pfam" id="PF13101">
    <property type="entry name" value="DUF3945"/>
    <property type="match status" value="2"/>
</dbReference>
<evidence type="ECO:0000313" key="5">
    <source>
        <dbReference type="Proteomes" id="UP000095766"/>
    </source>
</evidence>
<feature type="domain" description="DUF3945" evidence="2">
    <location>
        <begin position="366"/>
        <end position="416"/>
    </location>
</feature>
<organism evidence="4 5">
    <name type="scientific">Bacteroides uniformis</name>
    <dbReference type="NCBI Taxonomy" id="820"/>
    <lineage>
        <taxon>Bacteria</taxon>
        <taxon>Pseudomonadati</taxon>
        <taxon>Bacteroidota</taxon>
        <taxon>Bacteroidia</taxon>
        <taxon>Bacteroidales</taxon>
        <taxon>Bacteroidaceae</taxon>
        <taxon>Bacteroides</taxon>
    </lineage>
</organism>
<dbReference type="Pfam" id="PF13351">
    <property type="entry name" value="DUF4099"/>
    <property type="match status" value="1"/>
</dbReference>
<dbReference type="RefSeq" id="WP_057253676.1">
    <property type="nucleotide sequence ID" value="NZ_CZAO01000012.1"/>
</dbReference>
<evidence type="ECO:0000259" key="2">
    <source>
        <dbReference type="Pfam" id="PF13101"/>
    </source>
</evidence>
<feature type="domain" description="DUF3945" evidence="2">
    <location>
        <begin position="290"/>
        <end position="343"/>
    </location>
</feature>
<evidence type="ECO:0000256" key="1">
    <source>
        <dbReference type="SAM" id="MobiDB-lite"/>
    </source>
</evidence>
<gene>
    <name evidence="4" type="ORF">ERS852510_02683</name>
</gene>
<feature type="compositionally biased region" description="Basic and acidic residues" evidence="1">
    <location>
        <begin position="127"/>
        <end position="146"/>
    </location>
</feature>
<dbReference type="Proteomes" id="UP000095766">
    <property type="component" value="Unassembled WGS sequence"/>
</dbReference>
<dbReference type="InterPro" id="IPR025343">
    <property type="entry name" value="DUF4099"/>
</dbReference>